<feature type="transmembrane region" description="Helical" evidence="1">
    <location>
        <begin position="7"/>
        <end position="24"/>
    </location>
</feature>
<dbReference type="AlphaFoldDB" id="A0AAU9IVM9"/>
<keyword evidence="1" id="KW-0472">Membrane</keyword>
<evidence type="ECO:0000256" key="1">
    <source>
        <dbReference type="SAM" id="Phobius"/>
    </source>
</evidence>
<dbReference type="EMBL" id="CAJZBQ010000021">
    <property type="protein sequence ID" value="CAG9318877.1"/>
    <property type="molecule type" value="Genomic_DNA"/>
</dbReference>
<accession>A0AAU9IVM9</accession>
<feature type="transmembrane region" description="Helical" evidence="1">
    <location>
        <begin position="86"/>
        <end position="109"/>
    </location>
</feature>
<evidence type="ECO:0000313" key="2">
    <source>
        <dbReference type="EMBL" id="CAG9318877.1"/>
    </source>
</evidence>
<name>A0AAU9IVM9_9CILI</name>
<reference evidence="2" key="1">
    <citation type="submission" date="2021-09" db="EMBL/GenBank/DDBJ databases">
        <authorList>
            <consortium name="AG Swart"/>
            <person name="Singh M."/>
            <person name="Singh A."/>
            <person name="Seah K."/>
            <person name="Emmerich C."/>
        </authorList>
    </citation>
    <scope>NUCLEOTIDE SEQUENCE</scope>
    <source>
        <strain evidence="2">ATCC30299</strain>
    </source>
</reference>
<feature type="transmembrane region" description="Helical" evidence="1">
    <location>
        <begin position="129"/>
        <end position="157"/>
    </location>
</feature>
<gene>
    <name evidence="2" type="ORF">BSTOLATCC_MIC22237</name>
</gene>
<evidence type="ECO:0000313" key="3">
    <source>
        <dbReference type="Proteomes" id="UP001162131"/>
    </source>
</evidence>
<keyword evidence="3" id="KW-1185">Reference proteome</keyword>
<keyword evidence="1" id="KW-0812">Transmembrane</keyword>
<protein>
    <submittedName>
        <fullName evidence="2">Uncharacterized protein</fullName>
    </submittedName>
</protein>
<organism evidence="2 3">
    <name type="scientific">Blepharisma stoltei</name>
    <dbReference type="NCBI Taxonomy" id="1481888"/>
    <lineage>
        <taxon>Eukaryota</taxon>
        <taxon>Sar</taxon>
        <taxon>Alveolata</taxon>
        <taxon>Ciliophora</taxon>
        <taxon>Postciliodesmatophora</taxon>
        <taxon>Heterotrichea</taxon>
        <taxon>Heterotrichida</taxon>
        <taxon>Blepharismidae</taxon>
        <taxon>Blepharisma</taxon>
    </lineage>
</organism>
<dbReference type="Proteomes" id="UP001162131">
    <property type="component" value="Unassembled WGS sequence"/>
</dbReference>
<comment type="caution">
    <text evidence="2">The sequence shown here is derived from an EMBL/GenBank/DDBJ whole genome shotgun (WGS) entry which is preliminary data.</text>
</comment>
<keyword evidence="1" id="KW-1133">Transmembrane helix</keyword>
<feature type="transmembrane region" description="Helical" evidence="1">
    <location>
        <begin position="60"/>
        <end position="79"/>
    </location>
</feature>
<sequence length="171" mass="20104">MDSSKQVRIFGGVITILAMLYYAYEIYLYATNWYSLEDIQKDTTCDEIYTLEIWLLSQNIIWLAALGLLLIVLVVPNFYKLLLCFLYLMGPVYLTWTLVAIGYYSWFLACCKKEQDQCTDFYPYQNPAGFIALIIVSLVFSALITLYLLSIIIQALWSYFRTRYQQYSHLF</sequence>
<proteinExistence type="predicted"/>